<proteinExistence type="predicted"/>
<gene>
    <name evidence="2" type="ORF">SAMN05216296_0829</name>
</gene>
<organism evidence="2 3">
    <name type="scientific">Pseudomonas pohangensis</name>
    <dbReference type="NCBI Taxonomy" id="364197"/>
    <lineage>
        <taxon>Bacteria</taxon>
        <taxon>Pseudomonadati</taxon>
        <taxon>Pseudomonadota</taxon>
        <taxon>Gammaproteobacteria</taxon>
        <taxon>Pseudomonadales</taxon>
        <taxon>Pseudomonadaceae</taxon>
        <taxon>Pseudomonas</taxon>
    </lineage>
</organism>
<evidence type="ECO:0000256" key="1">
    <source>
        <dbReference type="SAM" id="Phobius"/>
    </source>
</evidence>
<dbReference type="Pfam" id="PF11086">
    <property type="entry name" value="DUF2878"/>
    <property type="match status" value="1"/>
</dbReference>
<dbReference type="AlphaFoldDB" id="A0A1H2EIY5"/>
<feature type="transmembrane region" description="Helical" evidence="1">
    <location>
        <begin position="51"/>
        <end position="71"/>
    </location>
</feature>
<accession>A0A1H2EIY5</accession>
<feature type="transmembrane region" description="Helical" evidence="1">
    <location>
        <begin position="112"/>
        <end position="133"/>
    </location>
</feature>
<feature type="transmembrane region" description="Helical" evidence="1">
    <location>
        <begin position="26"/>
        <end position="44"/>
    </location>
</feature>
<feature type="transmembrane region" description="Helical" evidence="1">
    <location>
        <begin position="139"/>
        <end position="159"/>
    </location>
</feature>
<protein>
    <recommendedName>
        <fullName evidence="4">DUF2878 domain-containing protein</fullName>
    </recommendedName>
</protein>
<sequence length="167" mass="18272">MNKLLVNALLFQAGWFACVFGAGQPWLLLVPLAALLVHFLWTSSWAAEGRLVISVMLLGSVLDTFLLNIGVLDFGSDSRLLPAWLALLWAMLGTTLDHSLRWSASPWWRASLLGAVGGSLSYLAGSKIAGVQFPQGETITLILLALIWAGVLPLLHAFARMYREKLR</sequence>
<dbReference type="STRING" id="364197.SAMN05216296_0829"/>
<dbReference type="InterPro" id="IPR021306">
    <property type="entry name" value="DUF2878"/>
</dbReference>
<keyword evidence="1" id="KW-1133">Transmembrane helix</keyword>
<reference evidence="3" key="1">
    <citation type="submission" date="2016-10" db="EMBL/GenBank/DDBJ databases">
        <authorList>
            <person name="Varghese N."/>
            <person name="Submissions S."/>
        </authorList>
    </citation>
    <scope>NUCLEOTIDE SEQUENCE [LARGE SCALE GENOMIC DNA]</scope>
    <source>
        <strain evidence="3">DSM 17875</strain>
    </source>
</reference>
<keyword evidence="1" id="KW-0472">Membrane</keyword>
<dbReference type="OrthoDB" id="21939at2"/>
<evidence type="ECO:0000313" key="2">
    <source>
        <dbReference type="EMBL" id="SDT95067.1"/>
    </source>
</evidence>
<dbReference type="PROSITE" id="PS51257">
    <property type="entry name" value="PROKAR_LIPOPROTEIN"/>
    <property type="match status" value="1"/>
</dbReference>
<name>A0A1H2EIY5_9PSED</name>
<keyword evidence="1" id="KW-0812">Transmembrane</keyword>
<dbReference type="Proteomes" id="UP000243232">
    <property type="component" value="Chromosome I"/>
</dbReference>
<dbReference type="RefSeq" id="WP_090193223.1">
    <property type="nucleotide sequence ID" value="NZ_LT629785.1"/>
</dbReference>
<evidence type="ECO:0000313" key="3">
    <source>
        <dbReference type="Proteomes" id="UP000243232"/>
    </source>
</evidence>
<dbReference type="EMBL" id="LT629785">
    <property type="protein sequence ID" value="SDT95067.1"/>
    <property type="molecule type" value="Genomic_DNA"/>
</dbReference>
<feature type="transmembrane region" description="Helical" evidence="1">
    <location>
        <begin position="83"/>
        <end position="100"/>
    </location>
</feature>
<keyword evidence="3" id="KW-1185">Reference proteome</keyword>
<evidence type="ECO:0008006" key="4">
    <source>
        <dbReference type="Google" id="ProtNLM"/>
    </source>
</evidence>